<evidence type="ECO:0000313" key="10">
    <source>
        <dbReference type="Proteomes" id="UP000228934"/>
    </source>
</evidence>
<dbReference type="PRINTS" id="PR00304">
    <property type="entry name" value="TCOMPLEXTCP1"/>
</dbReference>
<evidence type="ECO:0000256" key="4">
    <source>
        <dbReference type="ARBA" id="ARBA00022741"/>
    </source>
</evidence>
<reference evidence="10" key="1">
    <citation type="journal article" date="2017" name="Nat. Commun.">
        <title>The North American bullfrog draft genome provides insight into hormonal regulation of long noncoding RNA.</title>
        <authorList>
            <person name="Hammond S.A."/>
            <person name="Warren R.L."/>
            <person name="Vandervalk B.P."/>
            <person name="Kucuk E."/>
            <person name="Khan H."/>
            <person name="Gibb E.A."/>
            <person name="Pandoh P."/>
            <person name="Kirk H."/>
            <person name="Zhao Y."/>
            <person name="Jones M."/>
            <person name="Mungall A.J."/>
            <person name="Coope R."/>
            <person name="Pleasance S."/>
            <person name="Moore R.A."/>
            <person name="Holt R.A."/>
            <person name="Round J.M."/>
            <person name="Ohora S."/>
            <person name="Walle B.V."/>
            <person name="Veldhoen N."/>
            <person name="Helbing C.C."/>
            <person name="Birol I."/>
        </authorList>
    </citation>
    <scope>NUCLEOTIDE SEQUENCE [LARGE SCALE GENOMIC DNA]</scope>
</reference>
<evidence type="ECO:0000256" key="8">
    <source>
        <dbReference type="RuleBase" id="RU004187"/>
    </source>
</evidence>
<dbReference type="Gene3D" id="1.10.560.10">
    <property type="entry name" value="GroEL-like equatorial domain"/>
    <property type="match status" value="2"/>
</dbReference>
<sequence length="117" mass="12780">MLMCYTKLQDKLDPAVLYAQVIIAAELLKNADELVKQKIHPTSIIGGYRLACNTKARTCASLILRGANDFMCDEMERSVHDALCVVKRVLESKSVVPGGGAVEAALSIYLENYATSM</sequence>
<feature type="non-terminal residue" evidence="9">
    <location>
        <position position="117"/>
    </location>
</feature>
<gene>
    <name evidence="9" type="ORF">AB205_0159140</name>
</gene>
<evidence type="ECO:0000256" key="7">
    <source>
        <dbReference type="ARBA" id="ARBA00049360"/>
    </source>
</evidence>
<protein>
    <submittedName>
        <fullName evidence="9">Uncharacterized protein</fullName>
    </submittedName>
</protein>
<keyword evidence="5 8" id="KW-0067">ATP-binding</keyword>
<keyword evidence="4 8" id="KW-0547">Nucleotide-binding</keyword>
<dbReference type="AlphaFoldDB" id="A0A2G9QDM2"/>
<evidence type="ECO:0000256" key="5">
    <source>
        <dbReference type="ARBA" id="ARBA00022840"/>
    </source>
</evidence>
<dbReference type="Gene3D" id="3.30.260.10">
    <property type="entry name" value="TCP-1-like chaperonin intermediate domain"/>
    <property type="match status" value="1"/>
</dbReference>
<dbReference type="InterPro" id="IPR017998">
    <property type="entry name" value="Chaperone_TCP-1"/>
</dbReference>
<comment type="catalytic activity">
    <reaction evidence="7">
        <text>ATP + H2O = ADP + phosphate + H(+)</text>
        <dbReference type="Rhea" id="RHEA:13065"/>
        <dbReference type="ChEBI" id="CHEBI:15377"/>
        <dbReference type="ChEBI" id="CHEBI:15378"/>
        <dbReference type="ChEBI" id="CHEBI:30616"/>
        <dbReference type="ChEBI" id="CHEBI:43474"/>
        <dbReference type="ChEBI" id="CHEBI:456216"/>
    </reaction>
</comment>
<proteinExistence type="inferred from homology"/>
<dbReference type="GO" id="GO:0005737">
    <property type="term" value="C:cytoplasm"/>
    <property type="evidence" value="ECO:0007669"/>
    <property type="project" value="UniProtKB-SubCell"/>
</dbReference>
<keyword evidence="10" id="KW-1185">Reference proteome</keyword>
<evidence type="ECO:0000256" key="3">
    <source>
        <dbReference type="ARBA" id="ARBA00022490"/>
    </source>
</evidence>
<evidence type="ECO:0000313" key="9">
    <source>
        <dbReference type="EMBL" id="PIO13676.1"/>
    </source>
</evidence>
<dbReference type="OrthoDB" id="496at2759"/>
<dbReference type="GO" id="GO:0140662">
    <property type="term" value="F:ATP-dependent protein folding chaperone"/>
    <property type="evidence" value="ECO:0007669"/>
    <property type="project" value="InterPro"/>
</dbReference>
<dbReference type="InterPro" id="IPR027410">
    <property type="entry name" value="TCP-1-like_intermed_sf"/>
</dbReference>
<dbReference type="InterPro" id="IPR027413">
    <property type="entry name" value="GROEL-like_equatorial_sf"/>
</dbReference>
<evidence type="ECO:0000256" key="2">
    <source>
        <dbReference type="ARBA" id="ARBA00008020"/>
    </source>
</evidence>
<comment type="similarity">
    <text evidence="2 8">Belongs to the TCP-1 chaperonin family.</text>
</comment>
<dbReference type="Pfam" id="PF00118">
    <property type="entry name" value="Cpn60_TCP1"/>
    <property type="match status" value="1"/>
</dbReference>
<evidence type="ECO:0000256" key="6">
    <source>
        <dbReference type="ARBA" id="ARBA00023186"/>
    </source>
</evidence>
<name>A0A2G9QDM2_AQUCT</name>
<dbReference type="EMBL" id="KZ026798">
    <property type="protein sequence ID" value="PIO13676.1"/>
    <property type="molecule type" value="Genomic_DNA"/>
</dbReference>
<keyword evidence="3" id="KW-0963">Cytoplasm</keyword>
<dbReference type="SUPFAM" id="SSF48592">
    <property type="entry name" value="GroEL equatorial domain-like"/>
    <property type="match status" value="1"/>
</dbReference>
<dbReference type="FunFam" id="3.30.260.10:FF:000022">
    <property type="entry name" value="T-complex protein 1 subunit eta"/>
    <property type="match status" value="1"/>
</dbReference>
<keyword evidence="6 8" id="KW-0143">Chaperone</keyword>
<comment type="subcellular location">
    <subcellularLocation>
        <location evidence="1">Cytoplasm</location>
    </subcellularLocation>
</comment>
<dbReference type="GO" id="GO:0005524">
    <property type="term" value="F:ATP binding"/>
    <property type="evidence" value="ECO:0007669"/>
    <property type="project" value="UniProtKB-KW"/>
</dbReference>
<dbReference type="PANTHER" id="PTHR11353">
    <property type="entry name" value="CHAPERONIN"/>
    <property type="match status" value="1"/>
</dbReference>
<organism evidence="9 10">
    <name type="scientific">Aquarana catesbeiana</name>
    <name type="common">American bullfrog</name>
    <name type="synonym">Rana catesbeiana</name>
    <dbReference type="NCBI Taxonomy" id="8400"/>
    <lineage>
        <taxon>Eukaryota</taxon>
        <taxon>Metazoa</taxon>
        <taxon>Chordata</taxon>
        <taxon>Craniata</taxon>
        <taxon>Vertebrata</taxon>
        <taxon>Euteleostomi</taxon>
        <taxon>Amphibia</taxon>
        <taxon>Batrachia</taxon>
        <taxon>Anura</taxon>
        <taxon>Neobatrachia</taxon>
        <taxon>Ranoidea</taxon>
        <taxon>Ranidae</taxon>
        <taxon>Aquarana</taxon>
    </lineage>
</organism>
<dbReference type="Proteomes" id="UP000228934">
    <property type="component" value="Unassembled WGS sequence"/>
</dbReference>
<accession>A0A2G9QDM2</accession>
<evidence type="ECO:0000256" key="1">
    <source>
        <dbReference type="ARBA" id="ARBA00004496"/>
    </source>
</evidence>
<dbReference type="InterPro" id="IPR002423">
    <property type="entry name" value="Cpn60/GroEL/TCP-1"/>
</dbReference>